<sequence length="151" mass="16962">MDGNDMEPSLSSGCCFAGLLESERKWFNVSHTARTTAMPPSPTSTASSKPLRGSCFTREPRREQLGFGMSEVAAWYQDGSRVMVAIVRWRRRWPKGRQQFGVVMRQKPCTWVMCIDGHSYSKAAVNGVGRQHEKGTPALVKHHHHQPPVEP</sequence>
<feature type="region of interest" description="Disordered" evidence="1">
    <location>
        <begin position="34"/>
        <end position="54"/>
    </location>
</feature>
<dbReference type="Proteomes" id="UP001428341">
    <property type="component" value="Unassembled WGS sequence"/>
</dbReference>
<organism evidence="2 3">
    <name type="scientific">Citrus x changshan-huyou</name>
    <dbReference type="NCBI Taxonomy" id="2935761"/>
    <lineage>
        <taxon>Eukaryota</taxon>
        <taxon>Viridiplantae</taxon>
        <taxon>Streptophyta</taxon>
        <taxon>Embryophyta</taxon>
        <taxon>Tracheophyta</taxon>
        <taxon>Spermatophyta</taxon>
        <taxon>Magnoliopsida</taxon>
        <taxon>eudicotyledons</taxon>
        <taxon>Gunneridae</taxon>
        <taxon>Pentapetalae</taxon>
        <taxon>rosids</taxon>
        <taxon>malvids</taxon>
        <taxon>Sapindales</taxon>
        <taxon>Rutaceae</taxon>
        <taxon>Aurantioideae</taxon>
        <taxon>Citrus</taxon>
    </lineage>
</organism>
<proteinExistence type="predicted"/>
<feature type="compositionally biased region" description="Low complexity" evidence="1">
    <location>
        <begin position="34"/>
        <end position="50"/>
    </location>
</feature>
<dbReference type="AlphaFoldDB" id="A0AAP0QID9"/>
<evidence type="ECO:0000313" key="2">
    <source>
        <dbReference type="EMBL" id="KAK9198813.1"/>
    </source>
</evidence>
<keyword evidence="3" id="KW-1185">Reference proteome</keyword>
<accession>A0AAP0QID9</accession>
<evidence type="ECO:0000256" key="1">
    <source>
        <dbReference type="SAM" id="MobiDB-lite"/>
    </source>
</evidence>
<name>A0AAP0QID9_9ROSI</name>
<evidence type="ECO:0000313" key="3">
    <source>
        <dbReference type="Proteomes" id="UP001428341"/>
    </source>
</evidence>
<gene>
    <name evidence="2" type="ORF">WN944_013999</name>
</gene>
<comment type="caution">
    <text evidence="2">The sequence shown here is derived from an EMBL/GenBank/DDBJ whole genome shotgun (WGS) entry which is preliminary data.</text>
</comment>
<protein>
    <submittedName>
        <fullName evidence="2">Uncharacterized protein</fullName>
    </submittedName>
</protein>
<reference evidence="2 3" key="1">
    <citation type="submission" date="2024-05" db="EMBL/GenBank/DDBJ databases">
        <title>Haplotype-resolved chromosome-level genome assembly of Huyou (Citrus changshanensis).</title>
        <authorList>
            <person name="Miao C."/>
            <person name="Chen W."/>
            <person name="Wu Y."/>
            <person name="Wang L."/>
            <person name="Zhao S."/>
            <person name="Grierson D."/>
            <person name="Xu C."/>
            <person name="Chen K."/>
        </authorList>
    </citation>
    <scope>NUCLEOTIDE SEQUENCE [LARGE SCALE GENOMIC DNA]</scope>
    <source>
        <strain evidence="2">01-14</strain>
        <tissue evidence="2">Leaf</tissue>
    </source>
</reference>
<dbReference type="EMBL" id="JBCGBO010000005">
    <property type="protein sequence ID" value="KAK9198813.1"/>
    <property type="molecule type" value="Genomic_DNA"/>
</dbReference>